<dbReference type="CDD" id="cd07988">
    <property type="entry name" value="LPLAT_ABO13168-like"/>
    <property type="match status" value="1"/>
</dbReference>
<evidence type="ECO:0000313" key="5">
    <source>
        <dbReference type="EMBL" id="MBW0144026.1"/>
    </source>
</evidence>
<organism evidence="5 6">
    <name type="scientific">Sphingomicrobium clamense</name>
    <dbReference type="NCBI Taxonomy" id="2851013"/>
    <lineage>
        <taxon>Bacteria</taxon>
        <taxon>Pseudomonadati</taxon>
        <taxon>Pseudomonadota</taxon>
        <taxon>Alphaproteobacteria</taxon>
        <taxon>Sphingomonadales</taxon>
        <taxon>Sphingomonadaceae</taxon>
        <taxon>Sphingomicrobium</taxon>
    </lineage>
</organism>
<dbReference type="GO" id="GO:0016746">
    <property type="term" value="F:acyltransferase activity"/>
    <property type="evidence" value="ECO:0007669"/>
    <property type="project" value="UniProtKB-KW"/>
</dbReference>
<protein>
    <submittedName>
        <fullName evidence="5">Lysophospholipid acyltransferase family protein</fullName>
    </submittedName>
</protein>
<dbReference type="PANTHER" id="PTHR10434">
    <property type="entry name" value="1-ACYL-SN-GLYCEROL-3-PHOSPHATE ACYLTRANSFERASE"/>
    <property type="match status" value="1"/>
</dbReference>
<dbReference type="Pfam" id="PF01553">
    <property type="entry name" value="Acyltransferase"/>
    <property type="match status" value="1"/>
</dbReference>
<evidence type="ECO:0000256" key="2">
    <source>
        <dbReference type="ARBA" id="ARBA00022679"/>
    </source>
</evidence>
<dbReference type="PANTHER" id="PTHR10434:SF9">
    <property type="entry name" value="PHOSPHOLIPID_GLYCEROL ACYLTRANSFERASE DOMAIN-CONTAINING PROTEIN"/>
    <property type="match status" value="1"/>
</dbReference>
<dbReference type="Proteomes" id="UP000698028">
    <property type="component" value="Unassembled WGS sequence"/>
</dbReference>
<dbReference type="RefSeq" id="WP_218632060.1">
    <property type="nucleotide sequence ID" value="NZ_JAHVAH010000001.1"/>
</dbReference>
<keyword evidence="6" id="KW-1185">Reference proteome</keyword>
<proteinExistence type="predicted"/>
<evidence type="ECO:0000313" key="6">
    <source>
        <dbReference type="Proteomes" id="UP000698028"/>
    </source>
</evidence>
<dbReference type="InterPro" id="IPR002123">
    <property type="entry name" value="Plipid/glycerol_acylTrfase"/>
</dbReference>
<keyword evidence="2" id="KW-0808">Transferase</keyword>
<comment type="caution">
    <text evidence="5">The sequence shown here is derived from an EMBL/GenBank/DDBJ whole genome shotgun (WGS) entry which is preliminary data.</text>
</comment>
<evidence type="ECO:0000256" key="1">
    <source>
        <dbReference type="ARBA" id="ARBA00005189"/>
    </source>
</evidence>
<sequence length="208" mass="23246">MAAVVCDPDARLSWSSRFVRWVLIGLYRMTGWKTEGALPDAKKFVICGANHTSNWDFIVFLGVTDDFGIRPRFMGKNTLFKWPMRGFMCGLGGVPVDRSARKDMVAQMVDQFEAHDEFALVVAAEGTRSPNTNWKTGFYRIAEKAQVPIVFVGPDYKRKRGIFGPVIMPTGDYEADMAVGIEFFKTLHPKHPGKALFPDGSSMAQILS</sequence>
<keyword evidence="3 5" id="KW-0012">Acyltransferase</keyword>
<comment type="pathway">
    <text evidence="1">Lipid metabolism.</text>
</comment>
<reference evidence="5 6" key="1">
    <citation type="submission" date="2021-07" db="EMBL/GenBank/DDBJ databases">
        <title>The draft genome sequence of Sphingomicrobium sp. B8.</title>
        <authorList>
            <person name="Mu L."/>
        </authorList>
    </citation>
    <scope>NUCLEOTIDE SEQUENCE [LARGE SCALE GENOMIC DNA]</scope>
    <source>
        <strain evidence="5 6">B8</strain>
    </source>
</reference>
<evidence type="ECO:0000256" key="3">
    <source>
        <dbReference type="ARBA" id="ARBA00023315"/>
    </source>
</evidence>
<name>A0ABS6V3F8_9SPHN</name>
<evidence type="ECO:0000259" key="4">
    <source>
        <dbReference type="SMART" id="SM00563"/>
    </source>
</evidence>
<dbReference type="SMART" id="SM00563">
    <property type="entry name" value="PlsC"/>
    <property type="match status" value="1"/>
</dbReference>
<dbReference type="EMBL" id="JAHVAH010000001">
    <property type="protein sequence ID" value="MBW0144026.1"/>
    <property type="molecule type" value="Genomic_DNA"/>
</dbReference>
<feature type="domain" description="Phospholipid/glycerol acyltransferase" evidence="4">
    <location>
        <begin position="45"/>
        <end position="154"/>
    </location>
</feature>
<accession>A0ABS6V3F8</accession>
<gene>
    <name evidence="5" type="ORF">KTQ36_01790</name>
</gene>